<dbReference type="OrthoDB" id="9802426at2"/>
<dbReference type="PROSITE" id="PS50110">
    <property type="entry name" value="RESPONSE_REGULATORY"/>
    <property type="match status" value="1"/>
</dbReference>
<dbReference type="EMBL" id="UFSM01000001">
    <property type="protein sequence ID" value="SUU87295.1"/>
    <property type="molecule type" value="Genomic_DNA"/>
</dbReference>
<dbReference type="Pfam" id="PF00072">
    <property type="entry name" value="Response_reg"/>
    <property type="match status" value="1"/>
</dbReference>
<reference evidence="10 11" key="1">
    <citation type="submission" date="2018-06" db="EMBL/GenBank/DDBJ databases">
        <authorList>
            <consortium name="Pathogen Informatics"/>
            <person name="Doyle S."/>
        </authorList>
    </citation>
    <scope>NUCLEOTIDE SEQUENCE [LARGE SCALE GENOMIC DNA]</scope>
    <source>
        <strain evidence="10 11">NCTC10684</strain>
    </source>
</reference>
<feature type="modified residue" description="4-aspartylphosphate" evidence="8">
    <location>
        <position position="65"/>
    </location>
</feature>
<accession>A0A380WEV0</accession>
<sequence length="186" mass="20522">MTTQDIASGLPGEDHSLLLVDDDKPFLTRLARAMESRGFAVDTAESVEEAVAKVRSNPPAYAVVDMRLGDGNGLDVVSAIRERREDTRTVILTGYGNIATAVTAVKLGAIDYLSKPADADDVYAALTNSSGERAAPPENPMSADRVRWEHIQRVYEMCERNVSETARRLNMHRRTLQRILAKRAPR</sequence>
<name>A0A380WEV0_AMIAI</name>
<feature type="domain" description="Response regulatory" evidence="9">
    <location>
        <begin position="16"/>
        <end position="130"/>
    </location>
</feature>
<dbReference type="NCBIfam" id="NF033791">
    <property type="entry name" value="ActR_PrrA_rreg"/>
    <property type="match status" value="1"/>
</dbReference>
<dbReference type="Proteomes" id="UP000254701">
    <property type="component" value="Unassembled WGS sequence"/>
</dbReference>
<dbReference type="InterPro" id="IPR047772">
    <property type="entry name" value="ActR_PrrA_rreg"/>
</dbReference>
<dbReference type="SUPFAM" id="SSF52172">
    <property type="entry name" value="CheY-like"/>
    <property type="match status" value="1"/>
</dbReference>
<dbReference type="PANTHER" id="PTHR44591:SF14">
    <property type="entry name" value="PROTEIN PILG"/>
    <property type="match status" value="1"/>
</dbReference>
<evidence type="ECO:0000256" key="1">
    <source>
        <dbReference type="ARBA" id="ARBA00022553"/>
    </source>
</evidence>
<keyword evidence="2" id="KW-0902">Two-component regulatory system</keyword>
<evidence type="ECO:0000256" key="6">
    <source>
        <dbReference type="ARBA" id="ARBA00059585"/>
    </source>
</evidence>
<evidence type="ECO:0000256" key="4">
    <source>
        <dbReference type="ARBA" id="ARBA00023125"/>
    </source>
</evidence>
<dbReference type="InterPro" id="IPR011006">
    <property type="entry name" value="CheY-like_superfamily"/>
</dbReference>
<dbReference type="CDD" id="cd17563">
    <property type="entry name" value="REC_RegA-like"/>
    <property type="match status" value="1"/>
</dbReference>
<dbReference type="Gene3D" id="1.10.10.60">
    <property type="entry name" value="Homeodomain-like"/>
    <property type="match status" value="1"/>
</dbReference>
<evidence type="ECO:0000259" key="9">
    <source>
        <dbReference type="PROSITE" id="PS50110"/>
    </source>
</evidence>
<keyword evidence="3" id="KW-0805">Transcription regulation</keyword>
<evidence type="ECO:0000313" key="11">
    <source>
        <dbReference type="Proteomes" id="UP000254701"/>
    </source>
</evidence>
<dbReference type="RefSeq" id="WP_115729821.1">
    <property type="nucleotide sequence ID" value="NZ_BAAAVY010000033.1"/>
</dbReference>
<dbReference type="InterPro" id="IPR001789">
    <property type="entry name" value="Sig_transdc_resp-reg_receiver"/>
</dbReference>
<gene>
    <name evidence="10" type="primary">regA</name>
    <name evidence="10" type="ORF">NCTC10684_00487</name>
</gene>
<evidence type="ECO:0000313" key="10">
    <source>
        <dbReference type="EMBL" id="SUU87295.1"/>
    </source>
</evidence>
<dbReference type="FunFam" id="3.40.50.2300:FF:000205">
    <property type="entry name" value="Two-component system response regulator"/>
    <property type="match status" value="1"/>
</dbReference>
<dbReference type="PANTHER" id="PTHR44591">
    <property type="entry name" value="STRESS RESPONSE REGULATOR PROTEIN 1"/>
    <property type="match status" value="1"/>
</dbReference>
<keyword evidence="5" id="KW-0804">Transcription</keyword>
<evidence type="ECO:0000256" key="3">
    <source>
        <dbReference type="ARBA" id="ARBA00023015"/>
    </source>
</evidence>
<dbReference type="FunFam" id="1.10.10.60:FF:000036">
    <property type="entry name" value="Two-component system response regulator"/>
    <property type="match status" value="1"/>
</dbReference>
<protein>
    <recommendedName>
        <fullName evidence="7">Acid tolerance regulatory protein ActR</fullName>
    </recommendedName>
</protein>
<evidence type="ECO:0000256" key="2">
    <source>
        <dbReference type="ARBA" id="ARBA00023012"/>
    </source>
</evidence>
<evidence type="ECO:0000256" key="7">
    <source>
        <dbReference type="ARBA" id="ARBA00069699"/>
    </source>
</evidence>
<dbReference type="GO" id="GO:0003677">
    <property type="term" value="F:DNA binding"/>
    <property type="evidence" value="ECO:0007669"/>
    <property type="project" value="UniProtKB-KW"/>
</dbReference>
<organism evidence="10 11">
    <name type="scientific">Aminobacter aminovorans</name>
    <name type="common">Chelatobacter heintzii</name>
    <dbReference type="NCBI Taxonomy" id="83263"/>
    <lineage>
        <taxon>Bacteria</taxon>
        <taxon>Pseudomonadati</taxon>
        <taxon>Pseudomonadota</taxon>
        <taxon>Alphaproteobacteria</taxon>
        <taxon>Hyphomicrobiales</taxon>
        <taxon>Phyllobacteriaceae</taxon>
        <taxon>Aminobacter</taxon>
    </lineage>
</organism>
<evidence type="ECO:0000256" key="8">
    <source>
        <dbReference type="PROSITE-ProRule" id="PRU00169"/>
    </source>
</evidence>
<dbReference type="Gene3D" id="3.40.50.2300">
    <property type="match status" value="1"/>
</dbReference>
<proteinExistence type="predicted"/>
<dbReference type="GO" id="GO:0000160">
    <property type="term" value="P:phosphorelay signal transduction system"/>
    <property type="evidence" value="ECO:0007669"/>
    <property type="project" value="UniProtKB-KW"/>
</dbReference>
<comment type="function">
    <text evidence="6">Member of the two-component regulatory system ActS/ActR acting in acid tolerance. These data implicate that a two-component sensor may be involved in pH sensing and/or response.</text>
</comment>
<keyword evidence="1 8" id="KW-0597">Phosphoprotein</keyword>
<dbReference type="SMART" id="SM00448">
    <property type="entry name" value="REC"/>
    <property type="match status" value="1"/>
</dbReference>
<keyword evidence="4" id="KW-0238">DNA-binding</keyword>
<dbReference type="AlphaFoldDB" id="A0A380WEV0"/>
<dbReference type="InterPro" id="IPR050595">
    <property type="entry name" value="Bact_response_regulator"/>
</dbReference>
<evidence type="ECO:0000256" key="5">
    <source>
        <dbReference type="ARBA" id="ARBA00023163"/>
    </source>
</evidence>